<dbReference type="GO" id="GO:0005506">
    <property type="term" value="F:iron ion binding"/>
    <property type="evidence" value="ECO:0007669"/>
    <property type="project" value="InterPro"/>
</dbReference>
<feature type="domain" description="3-hydroxyacyl-CoA dehydrogenase NAD binding" evidence="30">
    <location>
        <begin position="861"/>
        <end position="965"/>
    </location>
</feature>
<keyword evidence="6 27" id="KW-0349">Heme</keyword>
<evidence type="ECO:0000256" key="2">
    <source>
        <dbReference type="ARBA" id="ARBA00004154"/>
    </source>
</evidence>
<evidence type="ECO:0000256" key="29">
    <source>
        <dbReference type="SAM" id="Phobius"/>
    </source>
</evidence>
<evidence type="ECO:0000256" key="8">
    <source>
        <dbReference type="ARBA" id="ARBA00022723"/>
    </source>
</evidence>
<dbReference type="GO" id="GO:0006805">
    <property type="term" value="P:xenobiotic metabolic process"/>
    <property type="evidence" value="ECO:0007669"/>
    <property type="project" value="TreeGrafter"/>
</dbReference>
<dbReference type="Pfam" id="PF14360">
    <property type="entry name" value="PAP2_C"/>
    <property type="match status" value="1"/>
</dbReference>
<dbReference type="GO" id="GO:0070403">
    <property type="term" value="F:NAD+ binding"/>
    <property type="evidence" value="ECO:0007669"/>
    <property type="project" value="InterPro"/>
</dbReference>
<dbReference type="EC" id="1.14.14.80" evidence="24"/>
<dbReference type="EMBL" id="JBBPFD010000004">
    <property type="protein sequence ID" value="KAK7930503.1"/>
    <property type="molecule type" value="Genomic_DNA"/>
</dbReference>
<dbReference type="InterPro" id="IPR036291">
    <property type="entry name" value="NAD(P)-bd_dom_sf"/>
</dbReference>
<dbReference type="PANTHER" id="PTHR24300">
    <property type="entry name" value="CYTOCHROME P450 508A4-RELATED"/>
    <property type="match status" value="1"/>
</dbReference>
<dbReference type="GO" id="GO:0005743">
    <property type="term" value="C:mitochondrial inner membrane"/>
    <property type="evidence" value="ECO:0007669"/>
    <property type="project" value="UniProtKB-SubCell"/>
</dbReference>
<dbReference type="Gene3D" id="3.40.50.720">
    <property type="entry name" value="NAD(P)-binding Rossmann-like Domain"/>
    <property type="match status" value="1"/>
</dbReference>
<dbReference type="InterPro" id="IPR036396">
    <property type="entry name" value="Cyt_P450_sf"/>
</dbReference>
<keyword evidence="9" id="KW-0999">Mitochondrion inner membrane</keyword>
<keyword evidence="33" id="KW-1185">Reference proteome</keyword>
<keyword evidence="15" id="KW-0503">Monooxygenase</keyword>
<dbReference type="SUPFAM" id="SSF48264">
    <property type="entry name" value="Cytochrome P450"/>
    <property type="match status" value="1"/>
</dbReference>
<feature type="transmembrane region" description="Helical" evidence="29">
    <location>
        <begin position="246"/>
        <end position="266"/>
    </location>
</feature>
<reference evidence="33" key="1">
    <citation type="submission" date="2024-04" db="EMBL/GenBank/DDBJ databases">
        <title>Salinicola lusitanus LLJ914,a marine bacterium isolated from the Okinawa Trough.</title>
        <authorList>
            <person name="Li J."/>
        </authorList>
    </citation>
    <scope>NUCLEOTIDE SEQUENCE [LARGE SCALE GENOMIC DNA]</scope>
</reference>
<evidence type="ECO:0000256" key="3">
    <source>
        <dbReference type="ARBA" id="ARBA00004448"/>
    </source>
</evidence>
<dbReference type="PRINTS" id="PR00385">
    <property type="entry name" value="P450"/>
</dbReference>
<dbReference type="InterPro" id="IPR025749">
    <property type="entry name" value="Sphingomyelin_synth-like_dom"/>
</dbReference>
<keyword evidence="13" id="KW-0560">Oxidoreductase</keyword>
<evidence type="ECO:0000256" key="1">
    <source>
        <dbReference type="ARBA" id="ARBA00001971"/>
    </source>
</evidence>
<comment type="catalytic activity">
    <reaction evidence="22">
        <text>an omega-methyl-long-chain fatty acid + reduced [NADPH--hemoprotein reductase] + O2 = an omega-hydroxy-long-chain fatty acid + oxidized [NADPH--hemoprotein reductase] + H2O + H(+)</text>
        <dbReference type="Rhea" id="RHEA:56748"/>
        <dbReference type="Rhea" id="RHEA-COMP:11964"/>
        <dbReference type="Rhea" id="RHEA-COMP:11965"/>
        <dbReference type="ChEBI" id="CHEBI:15377"/>
        <dbReference type="ChEBI" id="CHEBI:15378"/>
        <dbReference type="ChEBI" id="CHEBI:15379"/>
        <dbReference type="ChEBI" id="CHEBI:57618"/>
        <dbReference type="ChEBI" id="CHEBI:58210"/>
        <dbReference type="ChEBI" id="CHEBI:140991"/>
        <dbReference type="ChEBI" id="CHEBI:140992"/>
        <dbReference type="EC" id="1.14.14.80"/>
    </reaction>
    <physiologicalReaction direction="left-to-right" evidence="22">
        <dbReference type="Rhea" id="RHEA:56749"/>
    </physiologicalReaction>
</comment>
<evidence type="ECO:0000256" key="5">
    <source>
        <dbReference type="ARBA" id="ARBA00010617"/>
    </source>
</evidence>
<evidence type="ECO:0000313" key="32">
    <source>
        <dbReference type="EMBL" id="KAK7930503.1"/>
    </source>
</evidence>
<comment type="catalytic activity">
    <reaction evidence="21">
        <text>N-[(5Z,8Z,11Z,14Z)-eicosatetraenoyl]-serotonin + reduced [NADPH--hemoprotein reductase] + O2 = 2-oxo-N-[(5Z,8Z,11Z,14Z)-eicosatetraenoyl]-serotonin + oxidized [NADPH--hemoprotein reductase] + H2O + H(+)</text>
        <dbReference type="Rhea" id="RHEA:50296"/>
        <dbReference type="Rhea" id="RHEA-COMP:11964"/>
        <dbReference type="Rhea" id="RHEA-COMP:11965"/>
        <dbReference type="ChEBI" id="CHEBI:15377"/>
        <dbReference type="ChEBI" id="CHEBI:15378"/>
        <dbReference type="ChEBI" id="CHEBI:15379"/>
        <dbReference type="ChEBI" id="CHEBI:57618"/>
        <dbReference type="ChEBI" id="CHEBI:58210"/>
        <dbReference type="ChEBI" id="CHEBI:132255"/>
        <dbReference type="ChEBI" id="CHEBI:132256"/>
    </reaction>
    <physiologicalReaction direction="left-to-right" evidence="21">
        <dbReference type="Rhea" id="RHEA:50297"/>
    </physiologicalReaction>
</comment>
<keyword evidence="7 29" id="KW-0812">Transmembrane</keyword>
<evidence type="ECO:0000256" key="27">
    <source>
        <dbReference type="PIRSR" id="PIRSR602401-1"/>
    </source>
</evidence>
<evidence type="ECO:0000256" key="25">
    <source>
        <dbReference type="ARBA" id="ARBA00067282"/>
    </source>
</evidence>
<comment type="catalytic activity">
    <reaction evidence="19">
        <text>(5Z,8Z,11Z,14Z)-eicosatetraenoate + reduced [NADPH--hemoprotein reductase] + O2 = 19-hydroxy-(5Z,8Z,11Z,14Z)-eicosatetraenoate + oxidized [NADPH--hemoprotein reductase] + H2O + H(+)</text>
        <dbReference type="Rhea" id="RHEA:39759"/>
        <dbReference type="Rhea" id="RHEA-COMP:11964"/>
        <dbReference type="Rhea" id="RHEA-COMP:11965"/>
        <dbReference type="ChEBI" id="CHEBI:15377"/>
        <dbReference type="ChEBI" id="CHEBI:15378"/>
        <dbReference type="ChEBI" id="CHEBI:15379"/>
        <dbReference type="ChEBI" id="CHEBI:32395"/>
        <dbReference type="ChEBI" id="CHEBI:57618"/>
        <dbReference type="ChEBI" id="CHEBI:58210"/>
        <dbReference type="ChEBI" id="CHEBI:76627"/>
    </reaction>
    <physiologicalReaction direction="left-to-right" evidence="19">
        <dbReference type="Rhea" id="RHEA:39760"/>
    </physiologicalReaction>
</comment>
<evidence type="ECO:0000256" key="14">
    <source>
        <dbReference type="ARBA" id="ARBA00023004"/>
    </source>
</evidence>
<evidence type="ECO:0000256" key="13">
    <source>
        <dbReference type="ARBA" id="ARBA00023002"/>
    </source>
</evidence>
<comment type="caution">
    <text evidence="32">The sequence shown here is derived from an EMBL/GenBank/DDBJ whole genome shotgun (WGS) entry which is preliminary data.</text>
</comment>
<feature type="binding site" description="axial binding residue" evidence="27">
    <location>
        <position position="799"/>
    </location>
    <ligand>
        <name>heme</name>
        <dbReference type="ChEBI" id="CHEBI:30413"/>
    </ligand>
    <ligandPart>
        <name>Fe</name>
        <dbReference type="ChEBI" id="CHEBI:18248"/>
    </ligandPart>
</feature>
<gene>
    <name evidence="32" type="ORF">WMY93_006898</name>
</gene>
<evidence type="ECO:0000256" key="21">
    <source>
        <dbReference type="ARBA" id="ARBA00052159"/>
    </source>
</evidence>
<dbReference type="InterPro" id="IPR050182">
    <property type="entry name" value="Cytochrome_P450_fam2"/>
</dbReference>
<evidence type="ECO:0000256" key="17">
    <source>
        <dbReference type="ARBA" id="ARBA00023128"/>
    </source>
</evidence>
<dbReference type="Gene3D" id="1.10.630.10">
    <property type="entry name" value="Cytochrome P450"/>
    <property type="match status" value="1"/>
</dbReference>
<comment type="cofactor">
    <cofactor evidence="1 27">
        <name>heme</name>
        <dbReference type="ChEBI" id="CHEBI:30413"/>
    </cofactor>
</comment>
<dbReference type="GO" id="GO:0020037">
    <property type="term" value="F:heme binding"/>
    <property type="evidence" value="ECO:0007669"/>
    <property type="project" value="InterPro"/>
</dbReference>
<dbReference type="GO" id="GO:0005789">
    <property type="term" value="C:endoplasmic reticulum membrane"/>
    <property type="evidence" value="ECO:0007669"/>
    <property type="project" value="UniProtKB-SubCell"/>
</dbReference>
<keyword evidence="12 29" id="KW-1133">Transmembrane helix</keyword>
<evidence type="ECO:0000256" key="26">
    <source>
        <dbReference type="ARBA" id="ARBA00079181"/>
    </source>
</evidence>
<feature type="compositionally biased region" description="Polar residues" evidence="28">
    <location>
        <begin position="25"/>
        <end position="37"/>
    </location>
</feature>
<keyword evidence="18 29" id="KW-0472">Membrane</keyword>
<evidence type="ECO:0000256" key="7">
    <source>
        <dbReference type="ARBA" id="ARBA00022692"/>
    </source>
</evidence>
<dbReference type="Pfam" id="PF02737">
    <property type="entry name" value="3HCDH_N"/>
    <property type="match status" value="1"/>
</dbReference>
<feature type="transmembrane region" description="Helical" evidence="29">
    <location>
        <begin position="272"/>
        <end position="288"/>
    </location>
</feature>
<evidence type="ECO:0000256" key="28">
    <source>
        <dbReference type="SAM" id="MobiDB-lite"/>
    </source>
</evidence>
<evidence type="ECO:0000256" key="16">
    <source>
        <dbReference type="ARBA" id="ARBA00023098"/>
    </source>
</evidence>
<evidence type="ECO:0000313" key="33">
    <source>
        <dbReference type="Proteomes" id="UP001460270"/>
    </source>
</evidence>
<evidence type="ECO:0000256" key="22">
    <source>
        <dbReference type="ARBA" id="ARBA00052378"/>
    </source>
</evidence>
<comment type="function">
    <text evidence="23">A cytochrome P450 monooxygenase involved in the metabolism of arachidonic acid and its conjugates. Mechanistically, uses molecular oxygen inserting one oxygen atom into a substrate, and reducing the second into a water molecule, with two electrons provided by NADPH via cytochrome P450 reductase (CPR; NADPH-ferrihemoprotein reductase). Acts as an omega and omega-1 hydroxylase for arachidonic acid and possibly for other long chain fatty acids. May modulate the arachidonic acid signaling pathway and play a role in other fatty acid signaling processes. May down-regulate the biological activities of N-arachidonoyl-serotonin, an endocannabinoid that has anti-nociceptive effects through inhibition of fatty acid amide hydrolase FAAH, TRPV1 receptor and T-type calcium channels. Catalyzes C-2 oxidation of the indole ring of N-arachidonoyl-serotonin forming a less active product 2-oxo-N-arachidonoyl-serotonin.</text>
</comment>
<evidence type="ECO:0000256" key="9">
    <source>
        <dbReference type="ARBA" id="ARBA00022792"/>
    </source>
</evidence>
<dbReference type="Proteomes" id="UP001460270">
    <property type="component" value="Unassembled WGS sequence"/>
</dbReference>
<dbReference type="AlphaFoldDB" id="A0AAW0PLA6"/>
<dbReference type="GO" id="GO:0008395">
    <property type="term" value="F:steroid hydroxylase activity"/>
    <property type="evidence" value="ECO:0007669"/>
    <property type="project" value="TreeGrafter"/>
</dbReference>
<organism evidence="32 33">
    <name type="scientific">Mugilogobius chulae</name>
    <name type="common">yellowstripe goby</name>
    <dbReference type="NCBI Taxonomy" id="88201"/>
    <lineage>
        <taxon>Eukaryota</taxon>
        <taxon>Metazoa</taxon>
        <taxon>Chordata</taxon>
        <taxon>Craniata</taxon>
        <taxon>Vertebrata</taxon>
        <taxon>Euteleostomi</taxon>
        <taxon>Actinopterygii</taxon>
        <taxon>Neopterygii</taxon>
        <taxon>Teleostei</taxon>
        <taxon>Neoteleostei</taxon>
        <taxon>Acanthomorphata</taxon>
        <taxon>Gobiaria</taxon>
        <taxon>Gobiiformes</taxon>
        <taxon>Gobioidei</taxon>
        <taxon>Gobiidae</taxon>
        <taxon>Gobionellinae</taxon>
        <taxon>Mugilogobius</taxon>
    </lineage>
</organism>
<name>A0AAW0PLA6_9GOBI</name>
<comment type="similarity">
    <text evidence="5">Belongs to the cytochrome P450 family.</text>
</comment>
<keyword evidence="11" id="KW-0492">Microsome</keyword>
<feature type="transmembrane region" description="Helical" evidence="29">
    <location>
        <begin position="77"/>
        <end position="97"/>
    </location>
</feature>
<feature type="transmembrane region" description="Helical" evidence="29">
    <location>
        <begin position="123"/>
        <end position="144"/>
    </location>
</feature>
<dbReference type="InterPro" id="IPR017972">
    <property type="entry name" value="Cyt_P450_CS"/>
</dbReference>
<evidence type="ECO:0000256" key="23">
    <source>
        <dbReference type="ARBA" id="ARBA00058812"/>
    </source>
</evidence>
<sequence>MATQGHGETRATATDNLKPGAESAPVSSGKTCPVHNQSADDPKRGFRKGLGRHNDYVKISVPDAKVNRLPMEWWKTFIAFFYAGFNLVLTTVVITVVHERVPPKESSPPLPDKFFDYIDRVNWAFTVTEINGMVLLAIWIIQLFFFRYRSIALRRFFFLIGTLYLYRCVTMYITTLPVPGIHMTCAPKLHGDSHAKLLRILRLISGGGLSITGSHLMCGDFLYSGHTVMLTLTYLFIKEYSPRSFWWYHVMCWLLSAVGVVCILVAHEHYSVDVVVAYFITSRLFWWYHTMTNLQNLKCFPNNYLQNTWWNPIFNFMERNVQIALPCSYSWPISWPPPALRAPVRSIPWCRASEKSDPISTRQKLLANIPPGPRPWPIVGNFGHFLIPPFVWRFVQQQPVKKTNTHAMRSFTEMAKVYGDVFSLFAGTNLMVVLNGYKVVKDALSNHPEVFSDRPDIPSITIMTKRKGIVFAPYGPVWRKQRKFCHTTLRNFGLGKLSLEPCILQGLDTIKTQLLHLHKEHGGAGIDLSPLISTAVSNVICFMALGQRFHYDDQEFRTLLNLMARGLEICVNSPAVLINVFPLLYYLPFGVFRELRQVERDITVFLKRIIQTHRESLDPVNPRDLVDMYLLEMLAQQAAGEDDSSFTEDYLFYIIGDLFIAGTDTTTNSVLWILFYMVLYPDIQEKVQREIDTVIGQNQAPSMTDKGRLPFTEATIMEVQRLTVVVPLAIPHMTSMDTEFRGFTIPKGTVIIPNLWSVHRDPTVWDEPDEFNPTRFLDQEGKLLRKECFIPFGIGRRVCMGEQLAKMELFLMGRFGLTFAPPPFTVSRIACAQCDPLTMAFFTQFRRGFSTSCIRNVVIKHVTVIGGGQMGAGIAQVAASTGHTVTLVDTSEDILKQSLKGIEGSLKRVVKKKYADKPEADAKSVVQSTDLVLEAIVENLKIKQDLFGALDKVAPQHTLFASNTSPMMKLVEVVGTSSTSQDTFDSLLNFSKALGKHLCPAKIHLASL</sequence>
<evidence type="ECO:0000259" key="31">
    <source>
        <dbReference type="Pfam" id="PF14360"/>
    </source>
</evidence>
<dbReference type="SUPFAM" id="SSF51735">
    <property type="entry name" value="NAD(P)-binding Rossmann-fold domains"/>
    <property type="match status" value="1"/>
</dbReference>
<evidence type="ECO:0000256" key="20">
    <source>
        <dbReference type="ARBA" id="ARBA00051320"/>
    </source>
</evidence>
<evidence type="ECO:0000256" key="12">
    <source>
        <dbReference type="ARBA" id="ARBA00022989"/>
    </source>
</evidence>
<evidence type="ECO:0000256" key="4">
    <source>
        <dbReference type="ARBA" id="ARBA00004477"/>
    </source>
</evidence>
<feature type="transmembrane region" description="Helical" evidence="29">
    <location>
        <begin position="156"/>
        <end position="174"/>
    </location>
</feature>
<evidence type="ECO:0000256" key="11">
    <source>
        <dbReference type="ARBA" id="ARBA00022848"/>
    </source>
</evidence>
<evidence type="ECO:0000259" key="30">
    <source>
        <dbReference type="Pfam" id="PF02737"/>
    </source>
</evidence>
<keyword evidence="16" id="KW-0443">Lipid metabolism</keyword>
<evidence type="ECO:0000256" key="19">
    <source>
        <dbReference type="ARBA" id="ARBA00049206"/>
    </source>
</evidence>
<dbReference type="InterPro" id="IPR002401">
    <property type="entry name" value="Cyt_P450_E_grp-I"/>
</dbReference>
<dbReference type="InterPro" id="IPR001128">
    <property type="entry name" value="Cyt_P450"/>
</dbReference>
<evidence type="ECO:0000256" key="24">
    <source>
        <dbReference type="ARBA" id="ARBA00066560"/>
    </source>
</evidence>
<dbReference type="GO" id="GO:0102033">
    <property type="term" value="F:long-chain fatty acid omega-hydroxylase activity"/>
    <property type="evidence" value="ECO:0007669"/>
    <property type="project" value="UniProtKB-EC"/>
</dbReference>
<comment type="catalytic activity">
    <reaction evidence="20">
        <text>(5Z,8Z,11Z,14Z)-eicosatetraenoate + reduced [NADPH--hemoprotein reductase] + O2 = 20-hydroxy-(5Z,8Z,11Z,14Z)-eicosatetraenoate + oxidized [NADPH--hemoprotein reductase] + H2O + H(+)</text>
        <dbReference type="Rhea" id="RHEA:39755"/>
        <dbReference type="Rhea" id="RHEA-COMP:11964"/>
        <dbReference type="Rhea" id="RHEA-COMP:11965"/>
        <dbReference type="ChEBI" id="CHEBI:15377"/>
        <dbReference type="ChEBI" id="CHEBI:15378"/>
        <dbReference type="ChEBI" id="CHEBI:15379"/>
        <dbReference type="ChEBI" id="CHEBI:32395"/>
        <dbReference type="ChEBI" id="CHEBI:57618"/>
        <dbReference type="ChEBI" id="CHEBI:58210"/>
        <dbReference type="ChEBI" id="CHEBI:76624"/>
    </reaction>
    <physiologicalReaction direction="left-to-right" evidence="20">
        <dbReference type="Rhea" id="RHEA:39756"/>
    </physiologicalReaction>
</comment>
<dbReference type="PROSITE" id="PS00086">
    <property type="entry name" value="CYTOCHROME_P450"/>
    <property type="match status" value="1"/>
</dbReference>
<feature type="domain" description="Sphingomyelin synthase-like" evidence="31">
    <location>
        <begin position="217"/>
        <end position="290"/>
    </location>
</feature>
<dbReference type="GO" id="GO:0006631">
    <property type="term" value="P:fatty acid metabolic process"/>
    <property type="evidence" value="ECO:0007669"/>
    <property type="project" value="InterPro"/>
</dbReference>
<keyword evidence="14 27" id="KW-0408">Iron</keyword>
<evidence type="ECO:0000256" key="18">
    <source>
        <dbReference type="ARBA" id="ARBA00023136"/>
    </source>
</evidence>
<protein>
    <recommendedName>
        <fullName evidence="25">Cytochrome P450 2U1</fullName>
        <ecNumber evidence="24">1.14.14.80</ecNumber>
    </recommendedName>
    <alternativeName>
        <fullName evidence="26">Long-chain fatty acid omega-monooxygenase</fullName>
    </alternativeName>
</protein>
<dbReference type="PRINTS" id="PR00463">
    <property type="entry name" value="EP450I"/>
</dbReference>
<proteinExistence type="inferred from homology"/>
<dbReference type="Pfam" id="PF00067">
    <property type="entry name" value="p450"/>
    <property type="match status" value="1"/>
</dbReference>
<dbReference type="FunFam" id="1.10.630.10:FF:000017">
    <property type="entry name" value="cytochrome P450 2U1 isoform X1"/>
    <property type="match status" value="1"/>
</dbReference>
<accession>A0AAW0PLA6</accession>
<evidence type="ECO:0000256" key="6">
    <source>
        <dbReference type="ARBA" id="ARBA00022617"/>
    </source>
</evidence>
<keyword evidence="17" id="KW-0496">Mitochondrion</keyword>
<dbReference type="InterPro" id="IPR006176">
    <property type="entry name" value="3-OHacyl-CoA_DH_NAD-bd"/>
</dbReference>
<keyword evidence="8 27" id="KW-0479">Metal-binding</keyword>
<evidence type="ECO:0000256" key="15">
    <source>
        <dbReference type="ARBA" id="ARBA00023033"/>
    </source>
</evidence>
<keyword evidence="10" id="KW-0256">Endoplasmic reticulum</keyword>
<feature type="region of interest" description="Disordered" evidence="28">
    <location>
        <begin position="1"/>
        <end position="47"/>
    </location>
</feature>
<comment type="subcellular location">
    <subcellularLocation>
        <location evidence="4">Endoplasmic reticulum membrane</location>
        <topology evidence="4">Multi-pass membrane protein</topology>
    </subcellularLocation>
    <subcellularLocation>
        <location evidence="2">Microsome membrane</location>
        <topology evidence="2">Multi-pass membrane protein</topology>
    </subcellularLocation>
    <subcellularLocation>
        <location evidence="3">Mitochondrion inner membrane</location>
        <topology evidence="3">Multi-pass membrane protein</topology>
    </subcellularLocation>
</comment>
<evidence type="ECO:0000256" key="10">
    <source>
        <dbReference type="ARBA" id="ARBA00022824"/>
    </source>
</evidence>
<dbReference type="PANTHER" id="PTHR24300:SF397">
    <property type="entry name" value="CYTOCHROME P450 2U1"/>
    <property type="match status" value="1"/>
</dbReference>